<dbReference type="GO" id="GO:0051865">
    <property type="term" value="P:protein autoubiquitination"/>
    <property type="evidence" value="ECO:0007669"/>
    <property type="project" value="TreeGrafter"/>
</dbReference>
<dbReference type="EMBL" id="SELW01000220">
    <property type="protein sequence ID" value="TID29985.1"/>
    <property type="molecule type" value="Genomic_DNA"/>
</dbReference>
<protein>
    <submittedName>
        <fullName evidence="1">Uncharacterized protein</fullName>
    </submittedName>
</protein>
<dbReference type="GO" id="GO:0000151">
    <property type="term" value="C:ubiquitin ligase complex"/>
    <property type="evidence" value="ECO:0007669"/>
    <property type="project" value="TreeGrafter"/>
</dbReference>
<reference evidence="1 2" key="1">
    <citation type="journal article" date="2019" name="Front. Genet.">
        <title>Whole-Genome Sequencing of the Opportunistic Yeast Pathogen Candida inconspicua Uncovers Its Hybrid Origin.</title>
        <authorList>
            <person name="Mixao V."/>
            <person name="Hansen A.P."/>
            <person name="Saus E."/>
            <person name="Boekhout T."/>
            <person name="Lass-Florl C."/>
            <person name="Gabaldon T."/>
        </authorList>
    </citation>
    <scope>NUCLEOTIDE SEQUENCE [LARGE SCALE GENOMIC DNA]</scope>
    <source>
        <strain evidence="1 2">CBS 180</strain>
    </source>
</reference>
<dbReference type="GO" id="GO:0000209">
    <property type="term" value="P:protein polyubiquitination"/>
    <property type="evidence" value="ECO:0007669"/>
    <property type="project" value="TreeGrafter"/>
</dbReference>
<proteinExistence type="predicted"/>
<dbReference type="GO" id="GO:0030332">
    <property type="term" value="F:cyclin binding"/>
    <property type="evidence" value="ECO:0007669"/>
    <property type="project" value="TreeGrafter"/>
</dbReference>
<gene>
    <name evidence="1" type="ORF">CANINC_001497</name>
</gene>
<sequence length="323" mass="37902">MTFVEYFPRINTTNIYTNICDIDEFSVVDGMLTISNQKYPILLTHNVKNYTSCVSDGPNGKIIRLRDASERSETEDVEYTWTAKELQLHHYIKCNSCNCELIDISQLRKVLPMPSEMWNEMVDFWHCHKPNGSEVITKRFNGLKPGHNGVLVGPYYFIFNPEDFKTIKVQENDVGCSNCDYLLGSKDENFGCYKLLKWRVSLDDDHFEKWRYIYFKLIEEVKFTGTHKFTLVCGDKYLKVWCFSLGIEFVTKNIKYNNGMKILYDEAEERKDGEYIIEIEYVDVFEDFIKILRRSNEILKSYGLDNFGKWKVGYIGDIKSGND</sequence>
<dbReference type="GO" id="GO:0005634">
    <property type="term" value="C:nucleus"/>
    <property type="evidence" value="ECO:0007669"/>
    <property type="project" value="TreeGrafter"/>
</dbReference>
<dbReference type="GO" id="GO:0006513">
    <property type="term" value="P:protein monoubiquitination"/>
    <property type="evidence" value="ECO:0007669"/>
    <property type="project" value="TreeGrafter"/>
</dbReference>
<organism evidence="1 2">
    <name type="scientific">Pichia inconspicua</name>
    <dbReference type="NCBI Taxonomy" id="52247"/>
    <lineage>
        <taxon>Eukaryota</taxon>
        <taxon>Fungi</taxon>
        <taxon>Dikarya</taxon>
        <taxon>Ascomycota</taxon>
        <taxon>Saccharomycotina</taxon>
        <taxon>Pichiomycetes</taxon>
        <taxon>Pichiales</taxon>
        <taxon>Pichiaceae</taxon>
        <taxon>Pichia</taxon>
    </lineage>
</organism>
<dbReference type="AlphaFoldDB" id="A0A4T0X411"/>
<name>A0A4T0X411_9ASCO</name>
<dbReference type="OrthoDB" id="386949at2759"/>
<dbReference type="Pfam" id="PF09814">
    <property type="entry name" value="HECT_2"/>
    <property type="match status" value="1"/>
</dbReference>
<dbReference type="GO" id="GO:0031624">
    <property type="term" value="F:ubiquitin conjugating enzyme binding"/>
    <property type="evidence" value="ECO:0007669"/>
    <property type="project" value="TreeGrafter"/>
</dbReference>
<dbReference type="GO" id="GO:0043161">
    <property type="term" value="P:proteasome-mediated ubiquitin-dependent protein catabolic process"/>
    <property type="evidence" value="ECO:0007669"/>
    <property type="project" value="TreeGrafter"/>
</dbReference>
<dbReference type="InterPro" id="IPR019193">
    <property type="entry name" value="UBQ-conj_enz_E2-bd_prot"/>
</dbReference>
<evidence type="ECO:0000313" key="2">
    <source>
        <dbReference type="Proteomes" id="UP000307173"/>
    </source>
</evidence>
<evidence type="ECO:0000313" key="1">
    <source>
        <dbReference type="EMBL" id="TID29985.1"/>
    </source>
</evidence>
<dbReference type="GO" id="GO:0061630">
    <property type="term" value="F:ubiquitin protein ligase activity"/>
    <property type="evidence" value="ECO:0007669"/>
    <property type="project" value="TreeGrafter"/>
</dbReference>
<dbReference type="Proteomes" id="UP000307173">
    <property type="component" value="Unassembled WGS sequence"/>
</dbReference>
<keyword evidence="2" id="KW-1185">Reference proteome</keyword>
<dbReference type="GO" id="GO:0005829">
    <property type="term" value="C:cytosol"/>
    <property type="evidence" value="ECO:0007669"/>
    <property type="project" value="TreeGrafter"/>
</dbReference>
<dbReference type="PANTHER" id="PTHR31531">
    <property type="entry name" value="E3 UBIQUITIN-PROTEIN LIGASE E3D FAMILY MEMBER"/>
    <property type="match status" value="1"/>
</dbReference>
<dbReference type="PANTHER" id="PTHR31531:SF2">
    <property type="entry name" value="E3 UBIQUITIN-PROTEIN LIGASE E3D"/>
    <property type="match status" value="1"/>
</dbReference>
<dbReference type="STRING" id="52247.A0A4T0X411"/>
<comment type="caution">
    <text evidence="1">The sequence shown here is derived from an EMBL/GenBank/DDBJ whole genome shotgun (WGS) entry which is preliminary data.</text>
</comment>
<accession>A0A4T0X411</accession>